<comment type="caution">
    <text evidence="3">The sequence shown here is derived from an EMBL/GenBank/DDBJ whole genome shotgun (WGS) entry which is preliminary data.</text>
</comment>
<dbReference type="InterPro" id="IPR000073">
    <property type="entry name" value="AB_hydrolase_1"/>
</dbReference>
<name>A0A4Q1R1E3_9ACTN</name>
<dbReference type="EMBL" id="SDIF01000048">
    <property type="protein sequence ID" value="RXS65598.1"/>
    <property type="molecule type" value="Genomic_DNA"/>
</dbReference>
<evidence type="ECO:0000259" key="2">
    <source>
        <dbReference type="Pfam" id="PF12697"/>
    </source>
</evidence>
<dbReference type="InterPro" id="IPR029058">
    <property type="entry name" value="AB_hydrolase_fold"/>
</dbReference>
<dbReference type="PANTHER" id="PTHR43194:SF5">
    <property type="entry name" value="PIMELOYL-[ACYL-CARRIER PROTEIN] METHYL ESTER ESTERASE"/>
    <property type="match status" value="1"/>
</dbReference>
<feature type="compositionally biased region" description="Low complexity" evidence="1">
    <location>
        <begin position="259"/>
        <end position="280"/>
    </location>
</feature>
<reference evidence="3 4" key="1">
    <citation type="submission" date="2019-01" db="EMBL/GenBank/DDBJ databases">
        <title>Draft genome sequences of the type strain Streptomyces sioyaensis DSM 40032 and its novel strain, TM32, a thermotolerant antibiotics-producing actinobacterium.</title>
        <authorList>
            <person name="Nakaew N."/>
            <person name="Lumyong S."/>
            <person name="Sloan W.T."/>
            <person name="Sungthong R."/>
        </authorList>
    </citation>
    <scope>NUCLEOTIDE SEQUENCE [LARGE SCALE GENOMIC DNA]</scope>
    <source>
        <strain evidence="3 4">DSM 40032</strain>
    </source>
</reference>
<accession>A0A4Q1R1E3</accession>
<gene>
    <name evidence="3" type="ORF">EST54_18030</name>
</gene>
<protein>
    <submittedName>
        <fullName evidence="3">Alpha/beta fold hydrolase</fullName>
    </submittedName>
</protein>
<dbReference type="Pfam" id="PF12697">
    <property type="entry name" value="Abhydrolase_6"/>
    <property type="match status" value="1"/>
</dbReference>
<dbReference type="SUPFAM" id="SSF53474">
    <property type="entry name" value="alpha/beta-Hydrolases"/>
    <property type="match status" value="1"/>
</dbReference>
<evidence type="ECO:0000313" key="4">
    <source>
        <dbReference type="Proteomes" id="UP000289482"/>
    </source>
</evidence>
<dbReference type="Proteomes" id="UP000289482">
    <property type="component" value="Unassembled WGS sequence"/>
</dbReference>
<feature type="domain" description="AB hydrolase-1" evidence="2">
    <location>
        <begin position="23"/>
        <end position="231"/>
    </location>
</feature>
<dbReference type="PANTHER" id="PTHR43194">
    <property type="entry name" value="HYDROLASE ALPHA/BETA FOLD FAMILY"/>
    <property type="match status" value="1"/>
</dbReference>
<evidence type="ECO:0000256" key="1">
    <source>
        <dbReference type="SAM" id="MobiDB-lite"/>
    </source>
</evidence>
<keyword evidence="4" id="KW-1185">Reference proteome</keyword>
<evidence type="ECO:0000313" key="3">
    <source>
        <dbReference type="EMBL" id="RXS65598.1"/>
    </source>
</evidence>
<dbReference type="Gene3D" id="3.40.50.1820">
    <property type="entry name" value="alpha/beta hydrolase"/>
    <property type="match status" value="1"/>
</dbReference>
<dbReference type="GO" id="GO:0016787">
    <property type="term" value="F:hydrolase activity"/>
    <property type="evidence" value="ECO:0007669"/>
    <property type="project" value="UniProtKB-KW"/>
</dbReference>
<sequence>MNSALTGHALLPVTESWYHVRPVILVHGLLGTEDAHYAGCRRWWRHSVTEIRLPGHGAGGEVPSHPAAAAIDRLREAIGEQPQPPVVVGLSYLGAAVAFRAAESAPDRVAGVVMSGYSFLVSPDTLNRWLAGFTRMATHQQGSRNHFAELHGEKWEKLLTATFDELSDGCLRLPDVEDLTRVGTPVQLVNGALLQNERNAIGPAAAAGADVAVVAGAGHVVPVDAPRVFAATVEEFAARVDAGRTAFHERRRAAERAADVAAGEAGKAGEAAEAGEAAHV</sequence>
<proteinExistence type="predicted"/>
<dbReference type="InterPro" id="IPR050228">
    <property type="entry name" value="Carboxylesterase_BioH"/>
</dbReference>
<keyword evidence="3" id="KW-0378">Hydrolase</keyword>
<dbReference type="AlphaFoldDB" id="A0A4Q1R1E3"/>
<feature type="region of interest" description="Disordered" evidence="1">
    <location>
        <begin position="258"/>
        <end position="280"/>
    </location>
</feature>
<organism evidence="3 4">
    <name type="scientific">Streptomyces sioyaensis</name>
    <dbReference type="NCBI Taxonomy" id="67364"/>
    <lineage>
        <taxon>Bacteria</taxon>
        <taxon>Bacillati</taxon>
        <taxon>Actinomycetota</taxon>
        <taxon>Actinomycetes</taxon>
        <taxon>Kitasatosporales</taxon>
        <taxon>Streptomycetaceae</taxon>
        <taxon>Streptomyces</taxon>
    </lineage>
</organism>